<proteinExistence type="evidence at transcript level"/>
<accession>A0A1B3P5K8</accession>
<evidence type="ECO:0000313" key="1">
    <source>
        <dbReference type="EMBL" id="AOG12896.1"/>
    </source>
</evidence>
<protein>
    <submittedName>
        <fullName evidence="1">Chemosensory protein</fullName>
    </submittedName>
</protein>
<dbReference type="AlphaFoldDB" id="A0A1B3P5K8"/>
<sequence length="102" mass="10317">MILCPISSMMVMAVEYEGGISLAGRTGTCVGMVSDAAPTRVAGVALVWMTDLIVLDARGVTVDGMFDGDELLTNNTPSSPNLLSIIGGADVDPAIGTCGLVG</sequence>
<dbReference type="EMBL" id="KX655947">
    <property type="protein sequence ID" value="AOG12896.1"/>
    <property type="molecule type" value="mRNA"/>
</dbReference>
<reference evidence="1" key="1">
    <citation type="journal article" date="2016" name="BMC Genomics">
        <title>Antennal transcriptome analysis and expression profiles of odorant binding proteins in Eogystia hippophaecolus (Lepidoptera: Cossidae).</title>
        <authorList>
            <person name="Hu P."/>
            <person name="Tao J."/>
            <person name="Cui M."/>
            <person name="Gao C."/>
            <person name="Lu P."/>
            <person name="Luo Y."/>
        </authorList>
    </citation>
    <scope>NUCLEOTIDE SEQUENCE</scope>
</reference>
<name>A0A1B3P5K8_EOGHI</name>
<organism evidence="1">
    <name type="scientific">Eogystia hippophaecolus</name>
    <name type="common">Moth</name>
    <name type="synonym">Holcocerus hippophaecolus</name>
    <dbReference type="NCBI Taxonomy" id="1206364"/>
    <lineage>
        <taxon>Eukaryota</taxon>
        <taxon>Metazoa</taxon>
        <taxon>Ecdysozoa</taxon>
        <taxon>Arthropoda</taxon>
        <taxon>Hexapoda</taxon>
        <taxon>Insecta</taxon>
        <taxon>Pterygota</taxon>
        <taxon>Neoptera</taxon>
        <taxon>Endopterygota</taxon>
        <taxon>Lepidoptera</taxon>
        <taxon>Glossata</taxon>
        <taxon>Ditrysia</taxon>
        <taxon>Cossoidea</taxon>
        <taxon>Cossidae</taxon>
        <taxon>Cossinae</taxon>
        <taxon>Eogystia</taxon>
    </lineage>
</organism>